<dbReference type="AlphaFoldDB" id="Q1PZA3"/>
<gene>
    <name evidence="2" type="ORF">KsCSTR_08390</name>
    <name evidence="1" type="ORF">kustd1660</name>
</gene>
<name>Q1PZA3_KUEST</name>
<reference evidence="2 3" key="3">
    <citation type="submission" date="2020-02" db="EMBL/GenBank/DDBJ databases">
        <title>Newly sequenced genome of strain CSTR1 showed variability in Candidatus Kuenenia stuttgartiensis genomes.</title>
        <authorList>
            <person name="Ding C."/>
            <person name="Adrian L."/>
        </authorList>
    </citation>
    <scope>NUCLEOTIDE SEQUENCE [LARGE SCALE GENOMIC DNA]</scope>
    <source>
        <strain evidence="2 3">CSTR1</strain>
    </source>
</reference>
<evidence type="ECO:0000313" key="3">
    <source>
        <dbReference type="Proteomes" id="UP000501926"/>
    </source>
</evidence>
<reference evidence="1" key="2">
    <citation type="submission" date="2006-01" db="EMBL/GenBank/DDBJ databases">
        <authorList>
            <person name="Genoscope"/>
        </authorList>
    </citation>
    <scope>NUCLEOTIDE SEQUENCE</scope>
</reference>
<evidence type="ECO:0000313" key="2">
    <source>
        <dbReference type="EMBL" id="QII10218.1"/>
    </source>
</evidence>
<dbReference type="Proteomes" id="UP000501926">
    <property type="component" value="Chromosome"/>
</dbReference>
<dbReference type="EMBL" id="CP049055">
    <property type="protein sequence ID" value="QII10218.1"/>
    <property type="molecule type" value="Genomic_DNA"/>
</dbReference>
<dbReference type="EMBL" id="CT573072">
    <property type="protein sequence ID" value="CAJ72405.1"/>
    <property type="molecule type" value="Genomic_DNA"/>
</dbReference>
<proteinExistence type="predicted"/>
<accession>Q1PZA3</accession>
<reference evidence="1" key="1">
    <citation type="journal article" date="2006" name="Nature">
        <title>Deciphering the evolution and metabolism of an anammox bacterium from a community genome.</title>
        <authorList>
            <person name="Strous M."/>
            <person name="Pelletier E."/>
            <person name="Mangenot S."/>
            <person name="Rattei T."/>
            <person name="Lehner A."/>
            <person name="Taylor M.W."/>
            <person name="Horn M."/>
            <person name="Daims H."/>
            <person name="Bartol-Mavel D."/>
            <person name="Wincker P."/>
            <person name="Barbe V."/>
            <person name="Fonknechten N."/>
            <person name="Vallenet D."/>
            <person name="Segurens B."/>
            <person name="Schenowitz-Truong C."/>
            <person name="Medigue C."/>
            <person name="Collingro A."/>
            <person name="Snel B."/>
            <person name="Dutilh B.E."/>
            <person name="OpDenCamp H.J.M."/>
            <person name="vanDerDrift C."/>
            <person name="Cirpus I."/>
            <person name="vanDePas-Schoonen K.T."/>
            <person name="Harhangi H.R."/>
            <person name="vanNiftrik L."/>
            <person name="Schmid M."/>
            <person name="Keltjens J."/>
            <person name="vanDeVossenberg J."/>
            <person name="Kartal B."/>
            <person name="Meier H."/>
            <person name="Frishman D."/>
            <person name="Huynen M.A."/>
            <person name="Mewes H."/>
            <person name="Weissenbach J."/>
            <person name="Jetten M.S.M."/>
            <person name="Wagner M."/>
            <person name="LePaslier D."/>
        </authorList>
    </citation>
    <scope>NUCLEOTIDE SEQUENCE</scope>
</reference>
<evidence type="ECO:0000313" key="1">
    <source>
        <dbReference type="EMBL" id="CAJ72405.1"/>
    </source>
</evidence>
<organism evidence="1">
    <name type="scientific">Kuenenia stuttgartiensis</name>
    <dbReference type="NCBI Taxonomy" id="174633"/>
    <lineage>
        <taxon>Bacteria</taxon>
        <taxon>Pseudomonadati</taxon>
        <taxon>Planctomycetota</taxon>
        <taxon>Candidatus Brocadiia</taxon>
        <taxon>Candidatus Brocadiales</taxon>
        <taxon>Candidatus Brocadiaceae</taxon>
        <taxon>Candidatus Kuenenia</taxon>
    </lineage>
</organism>
<sequence>MRRCLSFRIFLSFDKFFRLIKLIFFYIKCRQRNDSDAYVNLVGRVTIMGQ</sequence>
<protein>
    <submittedName>
        <fullName evidence="1">Uncharacterized protein</fullName>
    </submittedName>
</protein>